<comment type="similarity">
    <text evidence="8">Belongs to the FKBP-type PPIase family. FKBP1 subfamily.</text>
</comment>
<reference evidence="14" key="1">
    <citation type="journal article" date="2013" name="Genome Announc.">
        <title>Draft genome sequence of Pseudozyma brasiliensis sp. nov. strain GHG001, a high producer of endo-1,4-xylanase isolated from an insect pest of sugarcane.</title>
        <authorList>
            <person name="Oliveira J.V.D.C."/>
            <person name="dos Santos R.A.C."/>
            <person name="Borges T.A."/>
            <person name="Riano-Pachon D.M."/>
            <person name="Goldman G.H."/>
        </authorList>
    </citation>
    <scope>NUCLEOTIDE SEQUENCE [LARGE SCALE GENOMIC DNA]</scope>
    <source>
        <strain evidence="14">GHG001</strain>
    </source>
</reference>
<evidence type="ECO:0000256" key="8">
    <source>
        <dbReference type="ARBA" id="ARBA00038106"/>
    </source>
</evidence>
<keyword evidence="5 9" id="KW-0697">Rotamase</keyword>
<dbReference type="Gene3D" id="3.10.50.40">
    <property type="match status" value="1"/>
</dbReference>
<dbReference type="GO" id="GO:0000785">
    <property type="term" value="C:chromatin"/>
    <property type="evidence" value="ECO:0007669"/>
    <property type="project" value="TreeGrafter"/>
</dbReference>
<feature type="domain" description="PPIase FKBP-type" evidence="11">
    <location>
        <begin position="888"/>
        <end position="978"/>
    </location>
</feature>
<comment type="subcellular location">
    <subcellularLocation>
        <location evidence="2">Nucleus</location>
    </subcellularLocation>
</comment>
<dbReference type="eggNOG" id="KOG1356">
    <property type="taxonomic scope" value="Eukaryota"/>
</dbReference>
<gene>
    <name evidence="13" type="ORF">PSEUBRA_SCAF9g01357</name>
</gene>
<dbReference type="Pfam" id="PF02373">
    <property type="entry name" value="JmjC"/>
    <property type="match status" value="1"/>
</dbReference>
<keyword evidence="6 9" id="KW-0413">Isomerase</keyword>
<feature type="region of interest" description="Disordered" evidence="10">
    <location>
        <begin position="466"/>
        <end position="486"/>
    </location>
</feature>
<dbReference type="InterPro" id="IPR046357">
    <property type="entry name" value="PPIase_dom_sf"/>
</dbReference>
<feature type="compositionally biased region" description="Polar residues" evidence="10">
    <location>
        <begin position="155"/>
        <end position="178"/>
    </location>
</feature>
<dbReference type="GO" id="GO:0003712">
    <property type="term" value="F:transcription coregulator activity"/>
    <property type="evidence" value="ECO:0007669"/>
    <property type="project" value="TreeGrafter"/>
</dbReference>
<evidence type="ECO:0000256" key="1">
    <source>
        <dbReference type="ARBA" id="ARBA00000971"/>
    </source>
</evidence>
<comment type="catalytic activity">
    <reaction evidence="1 9">
        <text>[protein]-peptidylproline (omega=180) = [protein]-peptidylproline (omega=0)</text>
        <dbReference type="Rhea" id="RHEA:16237"/>
        <dbReference type="Rhea" id="RHEA-COMP:10747"/>
        <dbReference type="Rhea" id="RHEA-COMP:10748"/>
        <dbReference type="ChEBI" id="CHEBI:83833"/>
        <dbReference type="ChEBI" id="CHEBI:83834"/>
        <dbReference type="EC" id="5.2.1.8"/>
    </reaction>
</comment>
<dbReference type="InterPro" id="IPR003347">
    <property type="entry name" value="JmjC_dom"/>
</dbReference>
<organism evidence="13 14">
    <name type="scientific">Kalmanozyma brasiliensis (strain GHG001)</name>
    <name type="common">Yeast</name>
    <name type="synonym">Pseudozyma brasiliensis</name>
    <dbReference type="NCBI Taxonomy" id="1365824"/>
    <lineage>
        <taxon>Eukaryota</taxon>
        <taxon>Fungi</taxon>
        <taxon>Dikarya</taxon>
        <taxon>Basidiomycota</taxon>
        <taxon>Ustilaginomycotina</taxon>
        <taxon>Ustilaginomycetes</taxon>
        <taxon>Ustilaginales</taxon>
        <taxon>Ustilaginaceae</taxon>
        <taxon>Kalmanozyma</taxon>
    </lineage>
</organism>
<feature type="compositionally biased region" description="Low complexity" evidence="10">
    <location>
        <begin position="225"/>
        <end position="241"/>
    </location>
</feature>
<dbReference type="Proteomes" id="UP000019377">
    <property type="component" value="Unassembled WGS sequence"/>
</dbReference>
<feature type="compositionally biased region" description="Low complexity" evidence="10">
    <location>
        <begin position="109"/>
        <end position="120"/>
    </location>
</feature>
<dbReference type="InterPro" id="IPR001179">
    <property type="entry name" value="PPIase_FKBP_dom"/>
</dbReference>
<dbReference type="Pfam" id="PF00254">
    <property type="entry name" value="FKBP_C"/>
    <property type="match status" value="1"/>
</dbReference>
<protein>
    <recommendedName>
        <fullName evidence="3 9">peptidylprolyl isomerase</fullName>
        <ecNumber evidence="3 9">5.2.1.8</ecNumber>
    </recommendedName>
</protein>
<dbReference type="GO" id="GO:0000118">
    <property type="term" value="C:histone deacetylase complex"/>
    <property type="evidence" value="ECO:0007669"/>
    <property type="project" value="TreeGrafter"/>
</dbReference>
<keyword evidence="14" id="KW-1185">Reference proteome</keyword>
<dbReference type="OrthoDB" id="1902587at2759"/>
<evidence type="ECO:0000256" key="7">
    <source>
        <dbReference type="ARBA" id="ARBA00023242"/>
    </source>
</evidence>
<keyword evidence="4" id="KW-0479">Metal-binding</keyword>
<evidence type="ECO:0000313" key="14">
    <source>
        <dbReference type="Proteomes" id="UP000019377"/>
    </source>
</evidence>
<dbReference type="PANTHER" id="PTHR12549:SF38">
    <property type="entry name" value="JMJC DOMAIN-CONTAINING HISTONE DEMETHYLASE 2, ISOFORM A"/>
    <property type="match status" value="1"/>
</dbReference>
<feature type="compositionally biased region" description="Low complexity" evidence="10">
    <location>
        <begin position="32"/>
        <end position="67"/>
    </location>
</feature>
<dbReference type="Gene3D" id="2.60.120.650">
    <property type="entry name" value="Cupin"/>
    <property type="match status" value="1"/>
</dbReference>
<evidence type="ECO:0000259" key="11">
    <source>
        <dbReference type="PROSITE" id="PS50059"/>
    </source>
</evidence>
<evidence type="ECO:0000256" key="10">
    <source>
        <dbReference type="SAM" id="MobiDB-lite"/>
    </source>
</evidence>
<evidence type="ECO:0000313" key="13">
    <source>
        <dbReference type="EMBL" id="EST04599.1"/>
    </source>
</evidence>
<dbReference type="GeneID" id="27422378"/>
<dbReference type="SUPFAM" id="SSF54534">
    <property type="entry name" value="FKBP-like"/>
    <property type="match status" value="1"/>
</dbReference>
<feature type="compositionally biased region" description="Low complexity" evidence="10">
    <location>
        <begin position="89"/>
        <end position="99"/>
    </location>
</feature>
<dbReference type="SMART" id="SM00558">
    <property type="entry name" value="JmjC"/>
    <property type="match status" value="1"/>
</dbReference>
<dbReference type="AlphaFoldDB" id="V5ERW8"/>
<evidence type="ECO:0000256" key="3">
    <source>
        <dbReference type="ARBA" id="ARBA00013194"/>
    </source>
</evidence>
<dbReference type="eggNOG" id="KOG0544">
    <property type="taxonomic scope" value="Eukaryota"/>
</dbReference>
<feature type="compositionally biased region" description="Low complexity" evidence="10">
    <location>
        <begin position="199"/>
        <end position="210"/>
    </location>
</feature>
<dbReference type="STRING" id="1365824.V5ERW8"/>
<proteinExistence type="inferred from homology"/>
<feature type="region of interest" description="Disordered" evidence="10">
    <location>
        <begin position="192"/>
        <end position="251"/>
    </location>
</feature>
<dbReference type="CDD" id="cd19757">
    <property type="entry name" value="Bbox1"/>
    <property type="match status" value="1"/>
</dbReference>
<evidence type="ECO:0000256" key="6">
    <source>
        <dbReference type="ARBA" id="ARBA00023235"/>
    </source>
</evidence>
<evidence type="ECO:0000256" key="2">
    <source>
        <dbReference type="ARBA" id="ARBA00004123"/>
    </source>
</evidence>
<feature type="domain" description="JmjC" evidence="12">
    <location>
        <begin position="624"/>
        <end position="822"/>
    </location>
</feature>
<dbReference type="PROSITE" id="PS50059">
    <property type="entry name" value="FKBP_PPIASE"/>
    <property type="match status" value="1"/>
</dbReference>
<dbReference type="EMBL" id="KI545895">
    <property type="protein sequence ID" value="EST04599.1"/>
    <property type="molecule type" value="Genomic_DNA"/>
</dbReference>
<dbReference type="FunFam" id="3.10.50.40:FF:000025">
    <property type="entry name" value="Peptidylprolyl isomerase"/>
    <property type="match status" value="1"/>
</dbReference>
<evidence type="ECO:0000256" key="4">
    <source>
        <dbReference type="ARBA" id="ARBA00022723"/>
    </source>
</evidence>
<dbReference type="HOGENOM" id="CLU_012595_1_0_1"/>
<dbReference type="GO" id="GO:0006357">
    <property type="term" value="P:regulation of transcription by RNA polymerase II"/>
    <property type="evidence" value="ECO:0007669"/>
    <property type="project" value="TreeGrafter"/>
</dbReference>
<keyword evidence="7" id="KW-0539">Nucleus</keyword>
<dbReference type="GO" id="GO:0046872">
    <property type="term" value="F:metal ion binding"/>
    <property type="evidence" value="ECO:0007669"/>
    <property type="project" value="UniProtKB-KW"/>
</dbReference>
<evidence type="ECO:0000259" key="12">
    <source>
        <dbReference type="PROSITE" id="PS51184"/>
    </source>
</evidence>
<sequence>MSTLAYVPQRNAAKAAEDRLRRNPTQKKAGSRVDSPSSSAPSASSSTPSPGRASVSSAASSTTQTQSRKPVFKTYKSRPRAAVPDPEPSQDLDSTLSDLSDSEDEVNVATQSSTTAPSSTHVAQSDNHQPRQPKTAPTSTPARSEDDAAIKTPAEASSSPLRATSKRSAAQAAQNSIQRAYSDSVFAELAAPAQKKSRSATSPRSPASSRVKADHDDENGDLYRAPSAKGKSKASFKSAASTQTPKERRRLQDEQGQLWELQFETCQVKRYRHWRRCVQCIAKKIGDTCRFIGFRAFLVDPATNDIYAGEAADAVEPALISSPDPDEVMHLPSSRPLASDALLGAHADVARALLPVLEAELEHAKQDNTLRRPRETTCRQMCEFCSTSIFSASWFCERCGREYCLDCKHAIEQHDESDLTILKRITQCDRVRGHKVDDLIPLTRFDISLLEQETVAMRAMMTANKAKVRSDDEPSLPSGSLTTVDASNGSEAEDAAAIFWKEVPTNRAGLTADHAIGSHTLRTFDASNFNTERFCKEWAHGEPLLVRDVTGPMKHTWDPDSLASRYGEESCHILRSDTDLPEIKEVSVGDFFSTFGQDLEQKEQVLGQGSWKLKDWPPSAEFKHEFPELYEDFNLAVPAPEYTTREGVLNLGSCYPIGVIQPDLGPKMYNAWPASEGPRGQGTTRLHMDIADAVNIMLYAAPPVGDDIPEEHRPGVAAWDIFRASDADALRAFLREEHAKLKFQDDPIHIQRFFISAPQRVKLWRKYGVKSWRIYQKPGEAVFIPAGCAHQVCNLTDCVKVAVDFVSPQNVGRCFKLTAEFRELVKDHKKGWKEDVLSLRTTLWYAWCTYREMDGGGPNVWAKEQATIKGEGIARITPGDGKNFPKKGDTVTMQYIGTLAANGKEFDSSRKPGRGPFETAIGVGRVIQGWDEGVPQLSLGERAKLHIPANEGYGARGAGGVIPPNADLIFDVELLAINGKSGK</sequence>
<dbReference type="PROSITE" id="PS51184">
    <property type="entry name" value="JMJC"/>
    <property type="match status" value="1"/>
</dbReference>
<feature type="compositionally biased region" description="Polar residues" evidence="10">
    <location>
        <begin position="477"/>
        <end position="486"/>
    </location>
</feature>
<dbReference type="PANTHER" id="PTHR12549">
    <property type="entry name" value="JMJC DOMAIN-CONTAINING HISTONE DEMETHYLATION PROTEIN"/>
    <property type="match status" value="1"/>
</dbReference>
<dbReference type="EC" id="5.2.1.8" evidence="3 9"/>
<dbReference type="GO" id="GO:0003755">
    <property type="term" value="F:peptidyl-prolyl cis-trans isomerase activity"/>
    <property type="evidence" value="ECO:0007669"/>
    <property type="project" value="UniProtKB-KW"/>
</dbReference>
<dbReference type="GO" id="GO:0032454">
    <property type="term" value="F:histone H3K9 demethylase activity"/>
    <property type="evidence" value="ECO:0007669"/>
    <property type="project" value="InterPro"/>
</dbReference>
<name>V5ERW8_KALBG</name>
<evidence type="ECO:0000256" key="9">
    <source>
        <dbReference type="PROSITE-ProRule" id="PRU00277"/>
    </source>
</evidence>
<dbReference type="SUPFAM" id="SSF51197">
    <property type="entry name" value="Clavaminate synthase-like"/>
    <property type="match status" value="1"/>
</dbReference>
<evidence type="ECO:0000256" key="5">
    <source>
        <dbReference type="ARBA" id="ARBA00023110"/>
    </source>
</evidence>
<accession>V5ERW8</accession>
<dbReference type="GO" id="GO:0031490">
    <property type="term" value="F:chromatin DNA binding"/>
    <property type="evidence" value="ECO:0007669"/>
    <property type="project" value="TreeGrafter"/>
</dbReference>
<feature type="region of interest" description="Disordered" evidence="10">
    <location>
        <begin position="1"/>
        <end position="178"/>
    </location>
</feature>
<dbReference type="InterPro" id="IPR045109">
    <property type="entry name" value="LSDs-like"/>
</dbReference>
<feature type="compositionally biased region" description="Polar residues" evidence="10">
    <location>
        <begin position="121"/>
        <end position="142"/>
    </location>
</feature>